<sequence length="659" mass="72861">MVMDGLPGASKRPRLARKQTEDLARAIVEENLHHVTDTDRPFLGAQPILLQKPEIATKSETYRATRVACQSISKAIAKAKGILICFGQDASTSSCCKKLLDYASDSQDVVDIAPIHVAVASDWQHTLPLEAKFQAIPMATHGHRLLIYIGTPGKFVTMCIRSDHGQFDAAYKESRLVVLCKGACMLPIGSQEHNIYGVDEAEVLRSICGDIKAKGEVAWGLGAATKHFFMQKAFGYPTPMPMPSAMESTSTDRLKCLVDYVRFSNQLKLANPDMTVRNYYDTGLTTAVLMATIVKEGISLLTDGDGIAMLRDSSIGHVLSKLNQVVAVEQISKKRGVYNFFVGDGASRLNGGTELVMHLMEADVSSLITVFVFNNKAWAVEDNLIAATEAEHVLHNTQFYDAVAKHDLVHMCETEEEICKFMADLSHRAIKFANGVGKGELRLVVVRGLELNVPPIIGNNALIERSKEMTLMREVLSLFAQGCEFRVPLYGCSAFEYIPYLHAFLQTNEGRKYQYVCGRTDIQAAQMMGFQQPEEKCVLFINDVFGINSLGESLRALLSGFHGRQALVMVWHPSVLKVIDNFHVHRPALVWPSVGATVAQFFVRSESSAAFLDFDGDPQSLDRIKQAIRAATPLVMVNILPEHECNFVHLDARIKVKPL</sequence>
<keyword evidence="2" id="KW-1185">Reference proteome</keyword>
<reference evidence="1" key="1">
    <citation type="submission" date="2021-02" db="EMBL/GenBank/DDBJ databases">
        <authorList>
            <person name="Dougan E. K."/>
            <person name="Rhodes N."/>
            <person name="Thang M."/>
            <person name="Chan C."/>
        </authorList>
    </citation>
    <scope>NUCLEOTIDE SEQUENCE</scope>
</reference>
<protein>
    <submittedName>
        <fullName evidence="1">Uncharacterized protein</fullName>
    </submittedName>
</protein>
<dbReference type="AlphaFoldDB" id="A0A812N407"/>
<dbReference type="OrthoDB" id="414558at2759"/>
<organism evidence="1 2">
    <name type="scientific">Symbiodinium natans</name>
    <dbReference type="NCBI Taxonomy" id="878477"/>
    <lineage>
        <taxon>Eukaryota</taxon>
        <taxon>Sar</taxon>
        <taxon>Alveolata</taxon>
        <taxon>Dinophyceae</taxon>
        <taxon>Suessiales</taxon>
        <taxon>Symbiodiniaceae</taxon>
        <taxon>Symbiodinium</taxon>
    </lineage>
</organism>
<proteinExistence type="predicted"/>
<name>A0A812N407_9DINO</name>
<dbReference type="Proteomes" id="UP000604046">
    <property type="component" value="Unassembled WGS sequence"/>
</dbReference>
<evidence type="ECO:0000313" key="1">
    <source>
        <dbReference type="EMBL" id="CAE7297621.1"/>
    </source>
</evidence>
<dbReference type="EMBL" id="CAJNDS010002035">
    <property type="protein sequence ID" value="CAE7297621.1"/>
    <property type="molecule type" value="Genomic_DNA"/>
</dbReference>
<gene>
    <name evidence="1" type="ORF">SNAT2548_LOCUS15670</name>
</gene>
<comment type="caution">
    <text evidence="1">The sequence shown here is derived from an EMBL/GenBank/DDBJ whole genome shotgun (WGS) entry which is preliminary data.</text>
</comment>
<evidence type="ECO:0000313" key="2">
    <source>
        <dbReference type="Proteomes" id="UP000604046"/>
    </source>
</evidence>
<accession>A0A812N407</accession>